<dbReference type="InterPro" id="IPR000719">
    <property type="entry name" value="Prot_kinase_dom"/>
</dbReference>
<evidence type="ECO:0000256" key="6">
    <source>
        <dbReference type="ARBA" id="ARBA00022692"/>
    </source>
</evidence>
<protein>
    <submittedName>
        <fullName evidence="23">Uncharacterized protein</fullName>
    </submittedName>
</protein>
<dbReference type="GO" id="GO:0004674">
    <property type="term" value="F:protein serine/threonine kinase activity"/>
    <property type="evidence" value="ECO:0007669"/>
    <property type="project" value="UniProtKB-KW"/>
</dbReference>
<sequence>MSSLLETVLLQQQAVKLLLGVLVILSAAIFVAAAAAEPNSSCVTTCGSLHDIPYPFGTSKGCYLDSSFLITCKSSSSSGKSTQTPFLGVSNIKVLNISLDGELRVSTSVARVCPQKLDNYTSYKYTGYNYIDTLLEFPMSDKKNVFIAVGCNTRAIIDSYENLYSIGCRSRCENIYDMVNGSCSGVGCCQAPIPTGMTDFSIDVRLYNGSTVRKFNTCGFAFVVEKKEYNFSTLDLQNMQNKDAFPLVLDWAIGSQTCEDAKEDTTGYACKSANSQCYDSTNGPGYRCSCSSGYYGNPYLSDGCKDIDECGIQIHGCAADATCVNHVGFYTCLCPKGYEGDGRKEGTTCRAQGSDSRKIIPIAIIGASTFGVLFLLIGGWGSYKVVKKRQRIARRQEFFKRNGGLLLQHQISQSELDVANTKLFNSKDLEKATDHFNDNRILGQGGQGTVYKGMLEDGRIVAVKKSKIINEGKLQEFINEVVVLSRINHRNIVKLLGCCLETEVPLLVYEFVPNGTLSRYLSDQNEEFPPTWDMRLRIATEIAGALYYLHSASSLPIYHRDIKSTNILLDDKYRAKVADFGTSRSVAIDQTHLTTLVHGTFGYLDPEYFQSSQFTEKSDVYSFGVVLAELLTGEKAISLTRTPKAKSLATYFICSMEENNLFDILDRRVLKEAIKEELITVANIAKRCLNLDGKKRPTMKEVSMELEAVKISQKASSLEMCKRDDRPTMTEVAVMLDGLRGKEKQTRKEADLNTEESEYLLSTYTPSLSIDVGVGCSSISTLDSM</sequence>
<dbReference type="SMART" id="SM00181">
    <property type="entry name" value="EGF"/>
    <property type="match status" value="2"/>
</dbReference>
<dbReference type="Pfam" id="PF07645">
    <property type="entry name" value="EGF_CA"/>
    <property type="match status" value="1"/>
</dbReference>
<comment type="subcellular location">
    <subcellularLocation>
        <location evidence="1">Membrane</location>
        <topology evidence="1">Single-pass type I membrane protein</topology>
    </subcellularLocation>
</comment>
<keyword evidence="4" id="KW-0597">Phosphoprotein</keyword>
<dbReference type="GO" id="GO:0007166">
    <property type="term" value="P:cell surface receptor signaling pathway"/>
    <property type="evidence" value="ECO:0007669"/>
    <property type="project" value="InterPro"/>
</dbReference>
<dbReference type="Proteomes" id="UP000811609">
    <property type="component" value="Chromosome 15"/>
</dbReference>
<evidence type="ECO:0000256" key="17">
    <source>
        <dbReference type="ARBA" id="ARBA00047951"/>
    </source>
</evidence>
<dbReference type="InterPro" id="IPR018097">
    <property type="entry name" value="EGF_Ca-bd_CS"/>
</dbReference>
<gene>
    <name evidence="23" type="ORF">CIPAW_15G026000</name>
    <name evidence="24" type="ORF">I3842_15G026800</name>
</gene>
<keyword evidence="6 20" id="KW-0812">Transmembrane</keyword>
<dbReference type="InterPro" id="IPR045274">
    <property type="entry name" value="WAK-like"/>
</dbReference>
<dbReference type="PANTHER" id="PTHR27005:SF280">
    <property type="entry name" value="WALL-ASSOCIATED RECEPTOR KINASE-LIKE 8"/>
    <property type="match status" value="1"/>
</dbReference>
<comment type="caution">
    <text evidence="19">Lacks conserved residue(s) required for the propagation of feature annotation.</text>
</comment>
<comment type="function">
    <text evidence="18">Serine/threonine-protein kinase that may function as a signaling receptor of extracellular matrix component. Binding to pectin may have significance in the control of cell expansion, morphogenesis and development.</text>
</comment>
<comment type="catalytic activity">
    <reaction evidence="16">
        <text>L-seryl-[protein] + ATP = O-phospho-L-seryl-[protein] + ADP + H(+)</text>
        <dbReference type="Rhea" id="RHEA:17989"/>
        <dbReference type="Rhea" id="RHEA-COMP:9863"/>
        <dbReference type="Rhea" id="RHEA-COMP:11604"/>
        <dbReference type="ChEBI" id="CHEBI:15378"/>
        <dbReference type="ChEBI" id="CHEBI:29999"/>
        <dbReference type="ChEBI" id="CHEBI:30616"/>
        <dbReference type="ChEBI" id="CHEBI:83421"/>
        <dbReference type="ChEBI" id="CHEBI:456216"/>
    </reaction>
</comment>
<dbReference type="CDD" id="cd14066">
    <property type="entry name" value="STKc_IRAK"/>
    <property type="match status" value="1"/>
</dbReference>
<comment type="catalytic activity">
    <reaction evidence="17">
        <text>L-threonyl-[protein] + ATP = O-phospho-L-threonyl-[protein] + ADP + H(+)</text>
        <dbReference type="Rhea" id="RHEA:46608"/>
        <dbReference type="Rhea" id="RHEA-COMP:11060"/>
        <dbReference type="Rhea" id="RHEA-COMP:11605"/>
        <dbReference type="ChEBI" id="CHEBI:15378"/>
        <dbReference type="ChEBI" id="CHEBI:30013"/>
        <dbReference type="ChEBI" id="CHEBI:30616"/>
        <dbReference type="ChEBI" id="CHEBI:61977"/>
        <dbReference type="ChEBI" id="CHEBI:456216"/>
    </reaction>
</comment>
<evidence type="ECO:0000256" key="3">
    <source>
        <dbReference type="ARBA" id="ARBA00022536"/>
    </source>
</evidence>
<dbReference type="FunFam" id="2.10.25.10:FF:000628">
    <property type="entry name" value="Wall-associated receptor kinase 2"/>
    <property type="match status" value="1"/>
</dbReference>
<keyword evidence="13 20" id="KW-0472">Membrane</keyword>
<evidence type="ECO:0000256" key="16">
    <source>
        <dbReference type="ARBA" id="ARBA00047558"/>
    </source>
</evidence>
<dbReference type="PANTHER" id="PTHR27005">
    <property type="entry name" value="WALL-ASSOCIATED RECEPTOR KINASE-LIKE 21"/>
    <property type="match status" value="1"/>
</dbReference>
<feature type="domain" description="EGF-like" evidence="22">
    <location>
        <begin position="306"/>
        <end position="350"/>
    </location>
</feature>
<dbReference type="InterPro" id="IPR008271">
    <property type="entry name" value="Ser/Thr_kinase_AS"/>
</dbReference>
<dbReference type="InterPro" id="IPR049883">
    <property type="entry name" value="NOTCH1_EGF-like"/>
</dbReference>
<dbReference type="SMART" id="SM00179">
    <property type="entry name" value="EGF_CA"/>
    <property type="match status" value="1"/>
</dbReference>
<dbReference type="InterPro" id="IPR001881">
    <property type="entry name" value="EGF-like_Ca-bd_dom"/>
</dbReference>
<evidence type="ECO:0000256" key="7">
    <source>
        <dbReference type="ARBA" id="ARBA00022729"/>
    </source>
</evidence>
<reference evidence="23" key="1">
    <citation type="submission" date="2020-12" db="EMBL/GenBank/DDBJ databases">
        <title>WGS assembly of Carya illinoinensis cv. Pawnee.</title>
        <authorList>
            <person name="Platts A."/>
            <person name="Shu S."/>
            <person name="Wright S."/>
            <person name="Barry K."/>
            <person name="Edger P."/>
            <person name="Pires J.C."/>
            <person name="Schmutz J."/>
        </authorList>
    </citation>
    <scope>NUCLEOTIDE SEQUENCE</scope>
    <source>
        <tissue evidence="23">Leaf</tissue>
    </source>
</reference>
<evidence type="ECO:0000256" key="19">
    <source>
        <dbReference type="PROSITE-ProRule" id="PRU00076"/>
    </source>
</evidence>
<name>A0A8T1N9F4_CARIL</name>
<evidence type="ECO:0000313" key="25">
    <source>
        <dbReference type="Proteomes" id="UP000811609"/>
    </source>
</evidence>
<reference evidence="24" key="2">
    <citation type="submission" date="2021-01" db="EMBL/GenBank/DDBJ databases">
        <authorList>
            <person name="Lovell J.T."/>
            <person name="Bentley N."/>
            <person name="Bhattarai G."/>
            <person name="Jenkins J.W."/>
            <person name="Sreedasyam A."/>
            <person name="Alarcon Y."/>
            <person name="Bock C."/>
            <person name="Boston L."/>
            <person name="Carlson J."/>
            <person name="Cervantes K."/>
            <person name="Clermont K."/>
            <person name="Krom N."/>
            <person name="Kubenka K."/>
            <person name="Mamidi S."/>
            <person name="Mattison C."/>
            <person name="Monteros M."/>
            <person name="Pisani C."/>
            <person name="Plott C."/>
            <person name="Rajasekar S."/>
            <person name="Rhein H.S."/>
            <person name="Rohla C."/>
            <person name="Song M."/>
            <person name="Hilaire R.S."/>
            <person name="Shu S."/>
            <person name="Wells L."/>
            <person name="Wang X."/>
            <person name="Webber J."/>
            <person name="Heerema R.J."/>
            <person name="Klein P."/>
            <person name="Conner P."/>
            <person name="Grauke L."/>
            <person name="Grimwood J."/>
            <person name="Schmutz J."/>
            <person name="Randall J.J."/>
        </authorList>
    </citation>
    <scope>NUCLEOTIDE SEQUENCE</scope>
    <source>
        <tissue evidence="24">Leaf</tissue>
    </source>
</reference>
<organism evidence="23 25">
    <name type="scientific">Carya illinoinensis</name>
    <name type="common">Pecan</name>
    <dbReference type="NCBI Taxonomy" id="32201"/>
    <lineage>
        <taxon>Eukaryota</taxon>
        <taxon>Viridiplantae</taxon>
        <taxon>Streptophyta</taxon>
        <taxon>Embryophyta</taxon>
        <taxon>Tracheophyta</taxon>
        <taxon>Spermatophyta</taxon>
        <taxon>Magnoliopsida</taxon>
        <taxon>eudicotyledons</taxon>
        <taxon>Gunneridae</taxon>
        <taxon>Pentapetalae</taxon>
        <taxon>rosids</taxon>
        <taxon>fabids</taxon>
        <taxon>Fagales</taxon>
        <taxon>Juglandaceae</taxon>
        <taxon>Carya</taxon>
    </lineage>
</organism>
<evidence type="ECO:0000256" key="15">
    <source>
        <dbReference type="ARBA" id="ARBA00023180"/>
    </source>
</evidence>
<keyword evidence="10" id="KW-0418">Kinase</keyword>
<dbReference type="Pfam" id="PF00069">
    <property type="entry name" value="Pkinase"/>
    <property type="match status" value="1"/>
</dbReference>
<dbReference type="FunFam" id="3.30.200.20:FF:000043">
    <property type="entry name" value="Wall-associated receptor kinase 2"/>
    <property type="match status" value="1"/>
</dbReference>
<dbReference type="GO" id="GO:0005886">
    <property type="term" value="C:plasma membrane"/>
    <property type="evidence" value="ECO:0007669"/>
    <property type="project" value="TreeGrafter"/>
</dbReference>
<dbReference type="Pfam" id="PF08488">
    <property type="entry name" value="WAK"/>
    <property type="match status" value="1"/>
</dbReference>
<dbReference type="Proteomes" id="UP000811246">
    <property type="component" value="Chromosome 15"/>
</dbReference>
<accession>A0A8T1N9F4</accession>
<evidence type="ECO:0000256" key="9">
    <source>
        <dbReference type="ARBA" id="ARBA00022741"/>
    </source>
</evidence>
<dbReference type="EMBL" id="CM031823">
    <property type="protein sequence ID" value="KAG6626128.1"/>
    <property type="molecule type" value="Genomic_DNA"/>
</dbReference>
<proteinExistence type="predicted"/>
<keyword evidence="9" id="KW-0547">Nucleotide-binding</keyword>
<evidence type="ECO:0000256" key="2">
    <source>
        <dbReference type="ARBA" id="ARBA00022527"/>
    </source>
</evidence>
<evidence type="ECO:0000259" key="21">
    <source>
        <dbReference type="PROSITE" id="PS50011"/>
    </source>
</evidence>
<dbReference type="SMART" id="SM00220">
    <property type="entry name" value="S_TKc"/>
    <property type="match status" value="1"/>
</dbReference>
<keyword evidence="12 20" id="KW-1133">Transmembrane helix</keyword>
<evidence type="ECO:0000256" key="5">
    <source>
        <dbReference type="ARBA" id="ARBA00022679"/>
    </source>
</evidence>
<evidence type="ECO:0000256" key="13">
    <source>
        <dbReference type="ARBA" id="ARBA00023136"/>
    </source>
</evidence>
<keyword evidence="5" id="KW-0808">Transferase</keyword>
<evidence type="ECO:0000313" key="24">
    <source>
        <dbReference type="EMBL" id="KAG6674132.1"/>
    </source>
</evidence>
<keyword evidence="14" id="KW-1015">Disulfide bond</keyword>
<keyword evidence="8" id="KW-0677">Repeat</keyword>
<evidence type="ECO:0000256" key="4">
    <source>
        <dbReference type="ARBA" id="ARBA00022553"/>
    </source>
</evidence>
<comment type="caution">
    <text evidence="23">The sequence shown here is derived from an EMBL/GenBank/DDBJ whole genome shotgun (WGS) entry which is preliminary data.</text>
</comment>
<keyword evidence="25" id="KW-1185">Reference proteome</keyword>
<keyword evidence="3 19" id="KW-0245">EGF-like domain</keyword>
<keyword evidence="2" id="KW-0723">Serine/threonine-protein kinase</keyword>
<keyword evidence="11" id="KW-0067">ATP-binding</keyword>
<dbReference type="PROSITE" id="PS00010">
    <property type="entry name" value="ASX_HYDROXYL"/>
    <property type="match status" value="1"/>
</dbReference>
<evidence type="ECO:0000256" key="8">
    <source>
        <dbReference type="ARBA" id="ARBA00022737"/>
    </source>
</evidence>
<dbReference type="PROSITE" id="PS50026">
    <property type="entry name" value="EGF_3"/>
    <property type="match status" value="1"/>
</dbReference>
<evidence type="ECO:0000256" key="1">
    <source>
        <dbReference type="ARBA" id="ARBA00004479"/>
    </source>
</evidence>
<dbReference type="InterPro" id="IPR013695">
    <property type="entry name" value="WAK"/>
</dbReference>
<keyword evidence="7" id="KW-0732">Signal</keyword>
<dbReference type="PROSITE" id="PS01187">
    <property type="entry name" value="EGF_CA"/>
    <property type="match status" value="1"/>
</dbReference>
<evidence type="ECO:0000256" key="20">
    <source>
        <dbReference type="SAM" id="Phobius"/>
    </source>
</evidence>
<dbReference type="GO" id="GO:0005509">
    <property type="term" value="F:calcium ion binding"/>
    <property type="evidence" value="ECO:0007669"/>
    <property type="project" value="InterPro"/>
</dbReference>
<keyword evidence="15" id="KW-0325">Glycoprotein</keyword>
<evidence type="ECO:0000256" key="11">
    <source>
        <dbReference type="ARBA" id="ARBA00022840"/>
    </source>
</evidence>
<dbReference type="AlphaFoldDB" id="A0A8T1N9F4"/>
<evidence type="ECO:0000259" key="22">
    <source>
        <dbReference type="PROSITE" id="PS50026"/>
    </source>
</evidence>
<evidence type="ECO:0000256" key="10">
    <source>
        <dbReference type="ARBA" id="ARBA00022777"/>
    </source>
</evidence>
<dbReference type="FunFam" id="2.10.25.10:FF:000038">
    <property type="entry name" value="Fibrillin 2"/>
    <property type="match status" value="1"/>
</dbReference>
<evidence type="ECO:0000313" key="23">
    <source>
        <dbReference type="EMBL" id="KAG6626128.1"/>
    </source>
</evidence>
<dbReference type="PROSITE" id="PS50011">
    <property type="entry name" value="PROTEIN_KINASE_DOM"/>
    <property type="match status" value="1"/>
</dbReference>
<dbReference type="FunFam" id="1.10.510.10:FF:000084">
    <property type="entry name" value="Wall-associated receptor kinase 2"/>
    <property type="match status" value="1"/>
</dbReference>
<dbReference type="GO" id="GO:0005524">
    <property type="term" value="F:ATP binding"/>
    <property type="evidence" value="ECO:0007669"/>
    <property type="project" value="UniProtKB-KW"/>
</dbReference>
<feature type="transmembrane region" description="Helical" evidence="20">
    <location>
        <begin position="359"/>
        <end position="386"/>
    </location>
</feature>
<evidence type="ECO:0000256" key="12">
    <source>
        <dbReference type="ARBA" id="ARBA00022989"/>
    </source>
</evidence>
<dbReference type="InterPro" id="IPR000742">
    <property type="entry name" value="EGF"/>
</dbReference>
<dbReference type="EMBL" id="CM031839">
    <property type="protein sequence ID" value="KAG6674132.1"/>
    <property type="molecule type" value="Genomic_DNA"/>
</dbReference>
<dbReference type="InterPro" id="IPR000152">
    <property type="entry name" value="EGF-type_Asp/Asn_hydroxyl_site"/>
</dbReference>
<dbReference type="PROSITE" id="PS00108">
    <property type="entry name" value="PROTEIN_KINASE_ST"/>
    <property type="match status" value="1"/>
</dbReference>
<evidence type="ECO:0000256" key="14">
    <source>
        <dbReference type="ARBA" id="ARBA00023157"/>
    </source>
</evidence>
<dbReference type="CDD" id="cd00054">
    <property type="entry name" value="EGF_CA"/>
    <property type="match status" value="1"/>
</dbReference>
<feature type="domain" description="Protein kinase" evidence="21">
    <location>
        <begin position="436"/>
        <end position="709"/>
    </location>
</feature>
<evidence type="ECO:0000256" key="18">
    <source>
        <dbReference type="ARBA" id="ARBA00058961"/>
    </source>
</evidence>